<sequence>MMDIMHAYLLSNSFLCFEQCYWLEKQILEAMDLSPFKRDIDELIDEFVEGELTTLADMKKVWLSRKFTCIYEASPSNNLSFFMQSLYAHTIRHMVSTASLSCRLGGLYCLYCLYETQPFKPSFKIYLSLGTF</sequence>
<dbReference type="EMBL" id="CM047738">
    <property type="protein sequence ID" value="KAJ0044776.1"/>
    <property type="molecule type" value="Genomic_DNA"/>
</dbReference>
<dbReference type="Proteomes" id="UP001163603">
    <property type="component" value="Chromosome 3"/>
</dbReference>
<proteinExistence type="predicted"/>
<gene>
    <name evidence="1" type="ORF">Pint_06556</name>
</gene>
<organism evidence="1 2">
    <name type="scientific">Pistacia integerrima</name>
    <dbReference type="NCBI Taxonomy" id="434235"/>
    <lineage>
        <taxon>Eukaryota</taxon>
        <taxon>Viridiplantae</taxon>
        <taxon>Streptophyta</taxon>
        <taxon>Embryophyta</taxon>
        <taxon>Tracheophyta</taxon>
        <taxon>Spermatophyta</taxon>
        <taxon>Magnoliopsida</taxon>
        <taxon>eudicotyledons</taxon>
        <taxon>Gunneridae</taxon>
        <taxon>Pentapetalae</taxon>
        <taxon>rosids</taxon>
        <taxon>malvids</taxon>
        <taxon>Sapindales</taxon>
        <taxon>Anacardiaceae</taxon>
        <taxon>Pistacia</taxon>
    </lineage>
</organism>
<evidence type="ECO:0000313" key="1">
    <source>
        <dbReference type="EMBL" id="KAJ0044776.1"/>
    </source>
</evidence>
<name>A0ACC0Z0L2_9ROSI</name>
<reference evidence="2" key="1">
    <citation type="journal article" date="2023" name="G3 (Bethesda)">
        <title>Genome assembly and association tests identify interacting loci associated with vigor, precocity, and sex in interspecific pistachio rootstocks.</title>
        <authorList>
            <person name="Palmer W."/>
            <person name="Jacygrad E."/>
            <person name="Sagayaradj S."/>
            <person name="Cavanaugh K."/>
            <person name="Han R."/>
            <person name="Bertier L."/>
            <person name="Beede B."/>
            <person name="Kafkas S."/>
            <person name="Golino D."/>
            <person name="Preece J."/>
            <person name="Michelmore R."/>
        </authorList>
    </citation>
    <scope>NUCLEOTIDE SEQUENCE [LARGE SCALE GENOMIC DNA]</scope>
</reference>
<protein>
    <submittedName>
        <fullName evidence="1">Uncharacterized protein</fullName>
    </submittedName>
</protein>
<keyword evidence="2" id="KW-1185">Reference proteome</keyword>
<evidence type="ECO:0000313" key="2">
    <source>
        <dbReference type="Proteomes" id="UP001163603"/>
    </source>
</evidence>
<comment type="caution">
    <text evidence="1">The sequence shown here is derived from an EMBL/GenBank/DDBJ whole genome shotgun (WGS) entry which is preliminary data.</text>
</comment>
<accession>A0ACC0Z0L2</accession>